<dbReference type="AlphaFoldDB" id="A0A6A6VVD5"/>
<dbReference type="EMBL" id="ML996580">
    <property type="protein sequence ID" value="KAF2754532.1"/>
    <property type="molecule type" value="Genomic_DNA"/>
</dbReference>
<reference evidence="6" key="1">
    <citation type="journal article" date="2020" name="Stud. Mycol.">
        <title>101 Dothideomycetes genomes: a test case for predicting lifestyles and emergence of pathogens.</title>
        <authorList>
            <person name="Haridas S."/>
            <person name="Albert R."/>
            <person name="Binder M."/>
            <person name="Bloem J."/>
            <person name="Labutti K."/>
            <person name="Salamov A."/>
            <person name="Andreopoulos B."/>
            <person name="Baker S."/>
            <person name="Barry K."/>
            <person name="Bills G."/>
            <person name="Bluhm B."/>
            <person name="Cannon C."/>
            <person name="Castanera R."/>
            <person name="Culley D."/>
            <person name="Daum C."/>
            <person name="Ezra D."/>
            <person name="Gonzalez J."/>
            <person name="Henrissat B."/>
            <person name="Kuo A."/>
            <person name="Liang C."/>
            <person name="Lipzen A."/>
            <person name="Lutzoni F."/>
            <person name="Magnuson J."/>
            <person name="Mondo S."/>
            <person name="Nolan M."/>
            <person name="Ohm R."/>
            <person name="Pangilinan J."/>
            <person name="Park H.-J."/>
            <person name="Ramirez L."/>
            <person name="Alfaro M."/>
            <person name="Sun H."/>
            <person name="Tritt A."/>
            <person name="Yoshinaga Y."/>
            <person name="Zwiers L.-H."/>
            <person name="Turgeon B."/>
            <person name="Goodwin S."/>
            <person name="Spatafora J."/>
            <person name="Crous P."/>
            <person name="Grigoriev I."/>
        </authorList>
    </citation>
    <scope>NUCLEOTIDE SEQUENCE</scope>
    <source>
        <strain evidence="6">CBS 121739</strain>
    </source>
</reference>
<dbReference type="InterPro" id="IPR011042">
    <property type="entry name" value="6-blade_b-propeller_TolB-like"/>
</dbReference>
<evidence type="ECO:0000256" key="2">
    <source>
        <dbReference type="ARBA" id="ARBA00022801"/>
    </source>
</evidence>
<keyword evidence="3" id="KW-0720">Serine protease</keyword>
<keyword evidence="3" id="KW-0645">Protease</keyword>
<keyword evidence="7" id="KW-1185">Reference proteome</keyword>
<dbReference type="SUPFAM" id="SSF82171">
    <property type="entry name" value="DPP6 N-terminal domain-like"/>
    <property type="match status" value="1"/>
</dbReference>
<comment type="similarity">
    <text evidence="1">Belongs to the peptidase S9C family.</text>
</comment>
<dbReference type="InterPro" id="IPR011659">
    <property type="entry name" value="WD40"/>
</dbReference>
<dbReference type="Gene3D" id="3.40.50.1820">
    <property type="entry name" value="alpha/beta hydrolase"/>
    <property type="match status" value="1"/>
</dbReference>
<evidence type="ECO:0000259" key="5">
    <source>
        <dbReference type="Pfam" id="PF00326"/>
    </source>
</evidence>
<name>A0A6A6VVD5_9PEZI</name>
<protein>
    <recommendedName>
        <fullName evidence="4">Dipeptidyl-peptidase V</fullName>
    </recommendedName>
</protein>
<dbReference type="PANTHER" id="PTHR42776">
    <property type="entry name" value="SERINE PEPTIDASE S9 FAMILY MEMBER"/>
    <property type="match status" value="1"/>
</dbReference>
<dbReference type="PANTHER" id="PTHR42776:SF27">
    <property type="entry name" value="DIPEPTIDYL PEPTIDASE FAMILY MEMBER 6"/>
    <property type="match status" value="1"/>
</dbReference>
<dbReference type="InterPro" id="IPR029058">
    <property type="entry name" value="AB_hydrolase_fold"/>
</dbReference>
<organism evidence="6 7">
    <name type="scientific">Pseudovirgaria hyperparasitica</name>
    <dbReference type="NCBI Taxonomy" id="470096"/>
    <lineage>
        <taxon>Eukaryota</taxon>
        <taxon>Fungi</taxon>
        <taxon>Dikarya</taxon>
        <taxon>Ascomycota</taxon>
        <taxon>Pezizomycotina</taxon>
        <taxon>Dothideomycetes</taxon>
        <taxon>Dothideomycetes incertae sedis</taxon>
        <taxon>Acrospermales</taxon>
        <taxon>Acrospermaceae</taxon>
        <taxon>Pseudovirgaria</taxon>
    </lineage>
</organism>
<accession>A0A6A6VVD5</accession>
<dbReference type="Gene3D" id="2.120.10.30">
    <property type="entry name" value="TolB, C-terminal domain"/>
    <property type="match status" value="1"/>
</dbReference>
<dbReference type="SUPFAM" id="SSF53474">
    <property type="entry name" value="alpha/beta-Hydrolases"/>
    <property type="match status" value="1"/>
</dbReference>
<evidence type="ECO:0000256" key="3">
    <source>
        <dbReference type="ARBA" id="ARBA00022825"/>
    </source>
</evidence>
<evidence type="ECO:0000313" key="7">
    <source>
        <dbReference type="Proteomes" id="UP000799437"/>
    </source>
</evidence>
<dbReference type="GeneID" id="54485739"/>
<dbReference type="Pfam" id="PF00326">
    <property type="entry name" value="Peptidase_S9"/>
    <property type="match status" value="1"/>
</dbReference>
<sequence length="723" mass="80071">MTVNYVNRNPIQSASPGVTSIAASMGSIADNELIDNLMNLQVPKTPKVSPNTSQVAYCTTLEWGHRTGEHPRSTLWLAATDKKDSTRQLTSGLYNDFEPHWSPDGKSIAFLSDRARPGKSCAIYILPIEDGGEAIPGSAANTENERQIVALQWSPDGTSIAFVSADEKTKEEKEREEMKDDAAVWGQQLAFNKVRLLDIATGEITVLNFDVHEAARIKNHHVLGVCWSPDSQSLAIWTARTPYLEHEFIYGSEICIMSKEGIGLERLCTCDTQIKSLSWESHGMLHFITSFPSGNLAATALYKVDVRGKTEPQHMAYGEVDDAAESKIINRDTIVVRTQRALDTCFELFGGVTMLSYQNDIKEWDVAFDSTTGKTILAFVKSDINTPSEVYTAMYTAIPNADMASAARASPSSPVSLSKHGSLFVSKRFGTFTVIKTRSFDRKESLDGIFLTPAQHTTSDGTPTHALPTIVLPHGGPTDRNTDRFNAYYYYIAPYLLHHGYAILLINYRGSSSYGARFAQYACGGMGQYEYPDIIAVTQCAIDSGYADAHKLVVGGWSQGGFLSYLCAVRNNNLKEEGFERKWMWKACIPGAGITDWDAMALTSDLGASIESELAGVTPWRSSKEDVTSRSGSALWEFDGAMQRGKGMWNRGLPPMLMLHGEKDERCPITQAWGMRRALESYGLEHTFVTYPREPHAFGEQKHWIDLVKRVKGWCDKYIGPQA</sequence>
<evidence type="ECO:0000256" key="4">
    <source>
        <dbReference type="ARBA" id="ARBA00032829"/>
    </source>
</evidence>
<evidence type="ECO:0000256" key="1">
    <source>
        <dbReference type="ARBA" id="ARBA00010040"/>
    </source>
</evidence>
<dbReference type="Pfam" id="PF07676">
    <property type="entry name" value="PD40"/>
    <property type="match status" value="2"/>
</dbReference>
<feature type="domain" description="Peptidase S9 prolyl oligopeptidase catalytic" evidence="5">
    <location>
        <begin position="494"/>
        <end position="720"/>
    </location>
</feature>
<dbReference type="Proteomes" id="UP000799437">
    <property type="component" value="Unassembled WGS sequence"/>
</dbReference>
<dbReference type="GO" id="GO:0004252">
    <property type="term" value="F:serine-type endopeptidase activity"/>
    <property type="evidence" value="ECO:0007669"/>
    <property type="project" value="TreeGrafter"/>
</dbReference>
<keyword evidence="2 6" id="KW-0378">Hydrolase</keyword>
<dbReference type="InterPro" id="IPR001375">
    <property type="entry name" value="Peptidase_S9_cat"/>
</dbReference>
<dbReference type="RefSeq" id="XP_033596983.1">
    <property type="nucleotide sequence ID" value="XM_033744685.1"/>
</dbReference>
<gene>
    <name evidence="6" type="ORF">EJ05DRAFT_479504</name>
</gene>
<proteinExistence type="inferred from homology"/>
<evidence type="ECO:0000313" key="6">
    <source>
        <dbReference type="EMBL" id="KAF2754532.1"/>
    </source>
</evidence>
<dbReference type="GO" id="GO:0006508">
    <property type="term" value="P:proteolysis"/>
    <property type="evidence" value="ECO:0007669"/>
    <property type="project" value="InterPro"/>
</dbReference>
<dbReference type="OrthoDB" id="43744at2759"/>